<dbReference type="InterPro" id="IPR052797">
    <property type="entry name" value="RegFact_GeneExpr_CellDeath"/>
</dbReference>
<dbReference type="AlphaFoldDB" id="A0A914V2Y8"/>
<dbReference type="SMART" id="SM00355">
    <property type="entry name" value="ZnF_C2H2"/>
    <property type="match status" value="2"/>
</dbReference>
<dbReference type="InterPro" id="IPR048324">
    <property type="entry name" value="ZSWIM1-3_RNaseH-like"/>
</dbReference>
<dbReference type="PROSITE" id="PS00028">
    <property type="entry name" value="ZINC_FINGER_C2H2_1"/>
    <property type="match status" value="1"/>
</dbReference>
<keyword evidence="2" id="KW-1185">Reference proteome</keyword>
<dbReference type="InterPro" id="IPR013087">
    <property type="entry name" value="Znf_C2H2_type"/>
</dbReference>
<evidence type="ECO:0000313" key="2">
    <source>
        <dbReference type="Proteomes" id="UP000887566"/>
    </source>
</evidence>
<accession>A0A914V2Y8</accession>
<sequence>MHPDTIVVKEKAIACDSCEYTCSSNDALRKHRRSKHDLLVASEHTAQSATIKCSQCDDRFNTREQLRAHVVEQQEVNQLEVKECVFDSALEFENWMEETRKMHCVDFVTRSGGGSRTRYMACSRSGVSKAQWSMDAERVARFPVRSGEECTAFLRTKEREDGKIEARYCLQHFGHEKEPARLRLSKSEKEHIVNLVQEDHNVDWVLNKIQELPSDKESERLYFASRKDVRAVVGQFGLNKGQRDPNDMLSIKKWVEEDAENDLPWNNFFDYHSATNTDGDGFHLGIMTAEQGDLFKQYAYRGVCVDSTHNCTRYKYKLVTLLVFDDIGRGRPCAFYFCKEESAEQFLPFFKAIRERRASLVANTNMAVEQWHRTLKRTYLNGSQNSRIDQVLFYLFKAIEDINRECDVQAACKVLNNQYRIRETHKPKLSACYDSHTSTPMMYKSVENVSKQMNLAHHLMSIGFNTVNRGETAVELSTTSHAAFDLGNVGDLMTARIAERNRVFVAHAAAVEMHGELAGGAALGRAIATLPAWCLDGLRDVVGFFDLVIRRVADGIIA</sequence>
<dbReference type="Proteomes" id="UP000887566">
    <property type="component" value="Unplaced"/>
</dbReference>
<dbReference type="PANTHER" id="PTHR33936:SF24">
    <property type="entry name" value="C2H2-TYPE DOMAIN-CONTAINING PROTEIN"/>
    <property type="match status" value="1"/>
</dbReference>
<dbReference type="Gene3D" id="3.30.160.60">
    <property type="entry name" value="Classic Zinc Finger"/>
    <property type="match status" value="1"/>
</dbReference>
<name>A0A914V2Y8_9BILA</name>
<reference evidence="3" key="1">
    <citation type="submission" date="2022-11" db="UniProtKB">
        <authorList>
            <consortium name="WormBaseParasite"/>
        </authorList>
    </citation>
    <scope>IDENTIFICATION</scope>
</reference>
<evidence type="ECO:0000313" key="3">
    <source>
        <dbReference type="WBParaSite" id="PSAMB.scaffold1483size30953.g13417.t1"/>
    </source>
</evidence>
<feature type="domain" description="C2H2-type" evidence="1">
    <location>
        <begin position="15"/>
        <end position="36"/>
    </location>
</feature>
<organism evidence="2 3">
    <name type="scientific">Plectus sambesii</name>
    <dbReference type="NCBI Taxonomy" id="2011161"/>
    <lineage>
        <taxon>Eukaryota</taxon>
        <taxon>Metazoa</taxon>
        <taxon>Ecdysozoa</taxon>
        <taxon>Nematoda</taxon>
        <taxon>Chromadorea</taxon>
        <taxon>Plectida</taxon>
        <taxon>Plectina</taxon>
        <taxon>Plectoidea</taxon>
        <taxon>Plectidae</taxon>
        <taxon>Plectus</taxon>
    </lineage>
</organism>
<dbReference type="InterPro" id="IPR057829">
    <property type="entry name" value="Znf_C2H2_ZN142_21/23"/>
</dbReference>
<evidence type="ECO:0000259" key="1">
    <source>
        <dbReference type="PROSITE" id="PS00028"/>
    </source>
</evidence>
<dbReference type="PANTHER" id="PTHR33936">
    <property type="entry name" value="PROTEIN CBG17840"/>
    <property type="match status" value="1"/>
</dbReference>
<proteinExistence type="predicted"/>
<dbReference type="Pfam" id="PF21056">
    <property type="entry name" value="ZSWIM1-3_RNaseH-like"/>
    <property type="match status" value="1"/>
</dbReference>
<protein>
    <submittedName>
        <fullName evidence="3">C2H2-type domain-containing protein</fullName>
    </submittedName>
</protein>
<dbReference type="WBParaSite" id="PSAMB.scaffold1483size30953.g13417.t1">
    <property type="protein sequence ID" value="PSAMB.scaffold1483size30953.g13417.t1"/>
    <property type="gene ID" value="PSAMB.scaffold1483size30953.g13417"/>
</dbReference>
<dbReference type="Pfam" id="PF23612">
    <property type="entry name" value="zf-C2H2_ZN142"/>
    <property type="match status" value="1"/>
</dbReference>